<reference evidence="2 6" key="1">
    <citation type="journal article" date="2008" name="J. Virol. Methods">
        <title>Sequencing of the large dsDNA genome of Oryctes rhinoceros nudivirus using multiple displacement amplification of nanogram amounts of virus DNA.</title>
        <authorList>
            <person name="Wang Y."/>
            <person name="Kleespies R.G."/>
            <person name="Ramle M.B."/>
            <person name="Jehle J.A."/>
        </authorList>
    </citation>
    <scope>NUCLEOTIDE SEQUENCE [LARGE SCALE GENOMIC DNA]</scope>
    <source>
        <strain evidence="6">Isolate Oryctes rhinoceros/Malaysia/Ma07/2007</strain>
        <strain evidence="2">Ma07</strain>
    </source>
</reference>
<keyword evidence="1" id="KW-0812">Transmembrane</keyword>
<evidence type="ECO:0000256" key="1">
    <source>
        <dbReference type="SAM" id="Phobius"/>
    </source>
</evidence>
<dbReference type="KEGG" id="vg:7047240"/>
<dbReference type="Proteomes" id="UP000011785">
    <property type="component" value="Segment"/>
</dbReference>
<dbReference type="EMBL" id="MZ727584">
    <property type="protein sequence ID" value="UBO76478.1"/>
    <property type="molecule type" value="Genomic_DNA"/>
</dbReference>
<dbReference type="EMBL" id="EU747721">
    <property type="protein sequence ID" value="ACH96190.1"/>
    <property type="molecule type" value="Genomic_DNA"/>
</dbReference>
<name>A0A6B9QSJ4_9VIRU</name>
<protein>
    <submittedName>
        <fullName evidence="2 3 5">Pif-1</fullName>
    </submittedName>
</protein>
<accession>B7SV81</accession>
<accession>A0A6B9QSJ4</accession>
<reference evidence="3" key="2">
    <citation type="journal article" date="2020" name="J. ISSAAS">
        <title>Complete genome sequence of Oryctes rhinoceros Nudivirus isolated from Coconut Rhinoceros Beetle in the Solomon Islands.</title>
        <authorList>
            <person name="Etebari K."/>
            <person name="Filipovic I."/>
            <person name="Rasic G."/>
            <person name="Devine G.J."/>
            <person name="Tsatsia H."/>
            <person name="Furlong M.J."/>
        </authorList>
    </citation>
    <scope>NUCLEOTIDE SEQUENCE</scope>
    <source>
        <strain evidence="3">Solomon Islands</strain>
    </source>
</reference>
<evidence type="ECO:0000313" key="5">
    <source>
        <dbReference type="EMBL" id="UBO76478.1"/>
    </source>
</evidence>
<proteinExistence type="predicted"/>
<organism evidence="3">
    <name type="scientific">Oryctes rhinoceros nudivirus</name>
    <dbReference type="NCBI Taxonomy" id="92521"/>
    <lineage>
        <taxon>Viruses</taxon>
        <taxon>Viruses incertae sedis</taxon>
        <taxon>Naldaviricetes</taxon>
        <taxon>Lefavirales</taxon>
        <taxon>Nudiviridae</taxon>
        <taxon>Alphanudivirus</taxon>
        <taxon>Alphanudivirus oryrhinocerotis</taxon>
    </lineage>
</organism>
<evidence type="ECO:0000313" key="4">
    <source>
        <dbReference type="EMBL" id="QKE59531.1"/>
    </source>
</evidence>
<reference evidence="5" key="4">
    <citation type="submission" date="2021-08" db="EMBL/GenBank/DDBJ databases">
        <title>Whole genome sequence of Oryctes rhinoceros Nudivirus detected in Riau Province, Indonesia.</title>
        <authorList>
            <person name="Kurnia Y.W."/>
            <person name="Tanjung Z.A."/>
            <person name="Utomo C."/>
            <person name="Naim M."/>
            <person name="Situmorang E.C."/>
            <person name="Liwang T."/>
        </authorList>
    </citation>
    <scope>NUCLEOTIDE SEQUENCE</scope>
    <source>
        <strain evidence="5">LiboV</strain>
    </source>
</reference>
<evidence type="ECO:0000313" key="2">
    <source>
        <dbReference type="EMBL" id="ACH96190.1"/>
    </source>
</evidence>
<dbReference type="EMBL" id="MT150137">
    <property type="protein sequence ID" value="QKE59531.1"/>
    <property type="molecule type" value="Genomic_DNA"/>
</dbReference>
<dbReference type="InterPro" id="IPR007784">
    <property type="entry name" value="PIR"/>
</dbReference>
<keyword evidence="1" id="KW-1133">Transmembrane helix</keyword>
<feature type="transmembrane region" description="Helical" evidence="1">
    <location>
        <begin position="6"/>
        <end position="28"/>
    </location>
</feature>
<reference evidence="4" key="3">
    <citation type="submission" date="2020-03" db="EMBL/GenBank/DDBJ databases">
        <title>Whole genome sequence of Oryctes rhinoceros Nudivirus isolated in Riau Province, Indonesia.</title>
        <authorList>
            <person name="Kurnia Y.W."/>
            <person name="Tanjung Z.A."/>
            <person name="Utomo C."/>
            <person name="Naim M."/>
            <person name="Situmorang E.C."/>
            <person name="Liwang T."/>
        </authorList>
    </citation>
    <scope>NUCLEOTIDE SEQUENCE</scope>
    <source>
        <strain evidence="4">LiboV</strain>
    </source>
</reference>
<dbReference type="OrthoDB" id="6359at10239"/>
<keyword evidence="6" id="KW-1185">Reference proteome</keyword>
<sequence>MVDLTNTIFGIVSILIVICIIIAIVLTANNKIHELTFEQKAIPKFSIDLQFDPYPQVVNIENQYDCNVHSLRVCDINDSTTLFGCKELIVRCHHFDEDTPFIENNETLTIPKNQTADEGYALAITTISDACNPYHGDMTLVTANSDASEYMLICTCKNPGYIGNESLLGNCTSVFICNGKVDDVNKPLNEINCVCESRQKTIRYDDGLPVCKDLLVHEANELYDDWSNIVPWSSFRQLETSNFNPTISGNLKTSRLLDPCRNSIHDTSIEILNASYDSVRKQCSLTDNGFPVVNDLLRFSSTEKAYVGASAVLATGEYEFIRFSDNLAGQRHIIGIVSRGLKFSDKYKNTTTVVHPTNGLSLGHSTALSVKSKTKFVGPACYGSWPTYSCSSIEERDSYITSGLALPRGRVCPGAFLWSRSDWDDHEFLVVRSATQNIQDGYSLSTTKLTSLDDIDSYGIQWSTQTSSEYTGLLRFLNSADYRIHKQTITG</sequence>
<dbReference type="RefSeq" id="YP_002321371.1">
    <property type="nucleotide sequence ID" value="NC_011588.1"/>
</dbReference>
<keyword evidence="1" id="KW-0472">Membrane</keyword>
<gene>
    <name evidence="3" type="ORF">SI_OrNV_gp060</name>
</gene>
<dbReference type="Pfam" id="PF05092">
    <property type="entry name" value="PIF"/>
    <property type="match status" value="1"/>
</dbReference>
<evidence type="ECO:0000313" key="6">
    <source>
        <dbReference type="Proteomes" id="UP000011785"/>
    </source>
</evidence>
<evidence type="ECO:0000313" key="3">
    <source>
        <dbReference type="EMBL" id="QHG11297.1"/>
    </source>
</evidence>
<dbReference type="EMBL" id="MN623374">
    <property type="protein sequence ID" value="QHG11297.1"/>
    <property type="molecule type" value="Genomic_DNA"/>
</dbReference>